<geneLocation type="plasmid" evidence="3">
    <name>p1107-111K</name>
</geneLocation>
<name>A0A2S1JBT4_ECOLX</name>
<proteinExistence type="predicted"/>
<sequence length="432" mass="49431">MPVLIFIVPVISVVLISSSDWFWSLNVADRISIFTSCITAAAFCATAWNAYEAKKSAKAAMKAVQITSDSLTEARKSSFEQWFKTLLEHHEKLLGQVKEELSSSTGEKIKNNLRVDYLHQVYGSVVMNQVFIRYVSNIVSILEYIDKGFYSPSSKIEEKKVYAEQLRHFITPDVMLIIAIFGLNYYGETSHNSHKLKRLLNKYNFFEGDPVLNTTLITTSNGRLDVKNLFERDYRSLVREYIKHSIICTRYKNYSEKPEVSDVVRITNSILWSYKSPGGDLLRAEFNSLISNMEKEIEHYLENADKELKNFEDTLSELVGCKLLSNSKLGKRSGLYVINDKEDAISLVKHYLKRVDRGICNIGPEHVYFNTINSIYDGKLGNTLNSKIDNYVFYSALLHLNNRASKSIILSKIFSGARNIIEQKKRNLDNLA</sequence>
<gene>
    <name evidence="3" type="ORF">JPJMBBCJ_00023</name>
</gene>
<evidence type="ECO:0000313" key="3">
    <source>
        <dbReference type="EMBL" id="AWF75847.1"/>
    </source>
</evidence>
<keyword evidence="2" id="KW-0472">Membrane</keyword>
<evidence type="ECO:0000256" key="1">
    <source>
        <dbReference type="SAM" id="Coils"/>
    </source>
</evidence>
<evidence type="ECO:0008006" key="4">
    <source>
        <dbReference type="Google" id="ProtNLM"/>
    </source>
</evidence>
<reference evidence="3" key="1">
    <citation type="submission" date="2018-01" db="EMBL/GenBank/DDBJ databases">
        <title>Prevalence of blaNDM and mcr-1 in Escherichia coli from food in China.</title>
        <authorList>
            <person name="Liu X."/>
            <person name="Li R."/>
            <person name="Chen S."/>
        </authorList>
    </citation>
    <scope>NUCLEOTIDE SEQUENCE</scope>
    <source>
        <strain evidence="3">1107</strain>
        <plasmid evidence="3">p1107-111K</plasmid>
    </source>
</reference>
<keyword evidence="1" id="KW-0175">Coiled coil</keyword>
<feature type="transmembrane region" description="Helical" evidence="2">
    <location>
        <begin position="31"/>
        <end position="51"/>
    </location>
</feature>
<dbReference type="RefSeq" id="WP_021533200.1">
    <property type="nucleotide sequence ID" value="NZ_AP027545.1"/>
</dbReference>
<feature type="coiled-coil region" evidence="1">
    <location>
        <begin position="283"/>
        <end position="314"/>
    </location>
</feature>
<feature type="transmembrane region" description="Helical" evidence="2">
    <location>
        <begin position="5"/>
        <end position="25"/>
    </location>
</feature>
<organism evidence="3">
    <name type="scientific">Escherichia coli</name>
    <dbReference type="NCBI Taxonomy" id="562"/>
    <lineage>
        <taxon>Bacteria</taxon>
        <taxon>Pseudomonadati</taxon>
        <taxon>Pseudomonadota</taxon>
        <taxon>Gammaproteobacteria</taxon>
        <taxon>Enterobacterales</taxon>
        <taxon>Enterobacteriaceae</taxon>
        <taxon>Escherichia</taxon>
    </lineage>
</organism>
<keyword evidence="2" id="KW-1133">Transmembrane helix</keyword>
<evidence type="ECO:0000256" key="2">
    <source>
        <dbReference type="SAM" id="Phobius"/>
    </source>
</evidence>
<protein>
    <recommendedName>
        <fullName evidence="4">Phage abortive infection protein</fullName>
    </recommendedName>
</protein>
<dbReference type="AlphaFoldDB" id="A0A2S1JBT4"/>
<keyword evidence="3" id="KW-0614">Plasmid</keyword>
<keyword evidence="2" id="KW-0812">Transmembrane</keyword>
<accession>A0A2S1JBT4</accession>
<dbReference type="EMBL" id="MG825385">
    <property type="protein sequence ID" value="AWF75847.1"/>
    <property type="molecule type" value="Genomic_DNA"/>
</dbReference>